<accession>A0A1T4NMS0</accession>
<gene>
    <name evidence="6" type="ORF">SAMN02745782_01383</name>
</gene>
<keyword evidence="3" id="KW-0238">DNA-binding</keyword>
<keyword evidence="1" id="KW-0678">Repressor</keyword>
<organism evidence="6 7">
    <name type="scientific">Vibrio cincinnatiensis DSM 19608</name>
    <dbReference type="NCBI Taxonomy" id="1123491"/>
    <lineage>
        <taxon>Bacteria</taxon>
        <taxon>Pseudomonadati</taxon>
        <taxon>Pseudomonadota</taxon>
        <taxon>Gammaproteobacteria</taxon>
        <taxon>Vibrionales</taxon>
        <taxon>Vibrionaceae</taxon>
        <taxon>Vibrio</taxon>
    </lineage>
</organism>
<dbReference type="InterPro" id="IPR018060">
    <property type="entry name" value="HTH_AraC"/>
</dbReference>
<dbReference type="CDD" id="cd06124">
    <property type="entry name" value="cupin_NimR-like_N"/>
    <property type="match status" value="1"/>
</dbReference>
<dbReference type="GO" id="GO:0003700">
    <property type="term" value="F:DNA-binding transcription factor activity"/>
    <property type="evidence" value="ECO:0007669"/>
    <property type="project" value="InterPro"/>
</dbReference>
<dbReference type="Gene3D" id="2.60.120.10">
    <property type="entry name" value="Jelly Rolls"/>
    <property type="match status" value="1"/>
</dbReference>
<dbReference type="RefSeq" id="WP_078925790.1">
    <property type="nucleotide sequence ID" value="NZ_FUXB01000006.1"/>
</dbReference>
<dbReference type="InterPro" id="IPR014710">
    <property type="entry name" value="RmlC-like_jellyroll"/>
</dbReference>
<dbReference type="OrthoDB" id="5949386at2"/>
<keyword evidence="2" id="KW-0805">Transcription regulation</keyword>
<dbReference type="AlphaFoldDB" id="A0A1T4NMS0"/>
<evidence type="ECO:0000313" key="7">
    <source>
        <dbReference type="Proteomes" id="UP000190834"/>
    </source>
</evidence>
<name>A0A1T4NMS0_VIBCI</name>
<dbReference type="PANTHER" id="PTHR11019:SF159">
    <property type="entry name" value="TRANSCRIPTIONAL REGULATOR-RELATED"/>
    <property type="match status" value="1"/>
</dbReference>
<dbReference type="SUPFAM" id="SSF46689">
    <property type="entry name" value="Homeodomain-like"/>
    <property type="match status" value="1"/>
</dbReference>
<evidence type="ECO:0000259" key="5">
    <source>
        <dbReference type="PROSITE" id="PS01124"/>
    </source>
</evidence>
<sequence length="270" mass="30266">MTTYIPKATMLSPSNVAYTLDANRPVLTHGRSMLAESGIAPHAHPRGQLLWAASGVLRVTSEQAIWVVPSTYAMWIPGGVYHQVNSETSAKIRNIYIDPSYPVRAHEKSVVMLAMSPLMREIMLRLTEECTTSINEAKQQRLGLVAIDELELLRPLKVRLPSGTDPRLQKLINHMVTHPEISYSLPQLAQWVGASVRTIERLFKAETGTTFRQWRSRFRLLNSLDKISQGESSTAVAHALGYKSVSSFIAAFKQQFGCSPQEYTHQLNHE</sequence>
<evidence type="ECO:0000256" key="2">
    <source>
        <dbReference type="ARBA" id="ARBA00023015"/>
    </source>
</evidence>
<keyword evidence="4" id="KW-0804">Transcription</keyword>
<evidence type="ECO:0000256" key="4">
    <source>
        <dbReference type="ARBA" id="ARBA00023163"/>
    </source>
</evidence>
<keyword evidence="7" id="KW-1185">Reference proteome</keyword>
<dbReference type="GeneID" id="70581632"/>
<dbReference type="SMART" id="SM00342">
    <property type="entry name" value="HTH_ARAC"/>
    <property type="match status" value="1"/>
</dbReference>
<evidence type="ECO:0000256" key="3">
    <source>
        <dbReference type="ARBA" id="ARBA00023125"/>
    </source>
</evidence>
<dbReference type="SUPFAM" id="SSF51182">
    <property type="entry name" value="RmlC-like cupins"/>
    <property type="match status" value="1"/>
</dbReference>
<dbReference type="PANTHER" id="PTHR11019">
    <property type="entry name" value="HTH-TYPE TRANSCRIPTIONAL REGULATOR NIMR"/>
    <property type="match status" value="1"/>
</dbReference>
<dbReference type="InterPro" id="IPR011051">
    <property type="entry name" value="RmlC_Cupin_sf"/>
</dbReference>
<proteinExistence type="predicted"/>
<evidence type="ECO:0000256" key="1">
    <source>
        <dbReference type="ARBA" id="ARBA00022491"/>
    </source>
</evidence>
<reference evidence="7" key="1">
    <citation type="submission" date="2017-02" db="EMBL/GenBank/DDBJ databases">
        <authorList>
            <person name="Varghese N."/>
            <person name="Submissions S."/>
        </authorList>
    </citation>
    <scope>NUCLEOTIDE SEQUENCE [LARGE SCALE GENOMIC DNA]</scope>
    <source>
        <strain evidence="7">DSM 19608</strain>
    </source>
</reference>
<dbReference type="GO" id="GO:0043565">
    <property type="term" value="F:sequence-specific DNA binding"/>
    <property type="evidence" value="ECO:0007669"/>
    <property type="project" value="InterPro"/>
</dbReference>
<protein>
    <submittedName>
        <fullName evidence="6">Transcriptional regulator, AraC family</fullName>
    </submittedName>
</protein>
<dbReference type="FunFam" id="1.10.10.60:FF:000132">
    <property type="entry name" value="AraC family transcriptional regulator"/>
    <property type="match status" value="1"/>
</dbReference>
<dbReference type="Pfam" id="PF12833">
    <property type="entry name" value="HTH_18"/>
    <property type="match status" value="1"/>
</dbReference>
<dbReference type="InterPro" id="IPR009057">
    <property type="entry name" value="Homeodomain-like_sf"/>
</dbReference>
<dbReference type="PROSITE" id="PS01124">
    <property type="entry name" value="HTH_ARAC_FAMILY_2"/>
    <property type="match status" value="1"/>
</dbReference>
<dbReference type="STRING" id="1123491.SAMN02745782_01383"/>
<evidence type="ECO:0000313" key="6">
    <source>
        <dbReference type="EMBL" id="SJZ80514.1"/>
    </source>
</evidence>
<dbReference type="EMBL" id="FUXB01000006">
    <property type="protein sequence ID" value="SJZ80514.1"/>
    <property type="molecule type" value="Genomic_DNA"/>
</dbReference>
<feature type="domain" description="HTH araC/xylS-type" evidence="5">
    <location>
        <begin position="166"/>
        <end position="266"/>
    </location>
</feature>
<dbReference type="Gene3D" id="1.10.10.60">
    <property type="entry name" value="Homeodomain-like"/>
    <property type="match status" value="1"/>
</dbReference>
<dbReference type="Proteomes" id="UP000190834">
    <property type="component" value="Unassembled WGS sequence"/>
</dbReference>